<name>A0ABT2W7U5_9FLAO</name>
<reference evidence="2" key="1">
    <citation type="submission" date="2023-07" db="EMBL/GenBank/DDBJ databases">
        <title>Chryseobacterium sp. strain PBS4-4 Genome sequencing and assembly.</title>
        <authorList>
            <person name="Jung Y."/>
        </authorList>
    </citation>
    <scope>NUCLEOTIDE SEQUENCE [LARGE SCALE GENOMIC DNA]</scope>
    <source>
        <strain evidence="2">PBS4-4</strain>
    </source>
</reference>
<gene>
    <name evidence="1" type="ORF">NZ698_12690</name>
</gene>
<dbReference type="RefSeq" id="WP_263003513.1">
    <property type="nucleotide sequence ID" value="NZ_JAOTEM010000003.1"/>
</dbReference>
<sequence length="66" mass="7552">MNYGILLLLMEAGCWKLDVGNYAYNILTSCIQLLTSSQIKSKDNKKTTQNMSSFCIVNKVTDYFFK</sequence>
<accession>A0ABT2W7U5</accession>
<keyword evidence="2" id="KW-1185">Reference proteome</keyword>
<organism evidence="1 2">
    <name type="scientific">Chryseobacterium edaphi</name>
    <dbReference type="NCBI Taxonomy" id="2976532"/>
    <lineage>
        <taxon>Bacteria</taxon>
        <taxon>Pseudomonadati</taxon>
        <taxon>Bacteroidota</taxon>
        <taxon>Flavobacteriia</taxon>
        <taxon>Flavobacteriales</taxon>
        <taxon>Weeksellaceae</taxon>
        <taxon>Chryseobacterium group</taxon>
        <taxon>Chryseobacterium</taxon>
    </lineage>
</organism>
<comment type="caution">
    <text evidence="1">The sequence shown here is derived from an EMBL/GenBank/DDBJ whole genome shotgun (WGS) entry which is preliminary data.</text>
</comment>
<dbReference type="EMBL" id="JAOTEM010000003">
    <property type="protein sequence ID" value="MCU7618060.1"/>
    <property type="molecule type" value="Genomic_DNA"/>
</dbReference>
<evidence type="ECO:0000313" key="2">
    <source>
        <dbReference type="Proteomes" id="UP001208649"/>
    </source>
</evidence>
<dbReference type="Proteomes" id="UP001208649">
    <property type="component" value="Unassembled WGS sequence"/>
</dbReference>
<proteinExistence type="predicted"/>
<evidence type="ECO:0000313" key="1">
    <source>
        <dbReference type="EMBL" id="MCU7618060.1"/>
    </source>
</evidence>
<protein>
    <submittedName>
        <fullName evidence="1">Uncharacterized protein</fullName>
    </submittedName>
</protein>